<dbReference type="PANTHER" id="PTHR44029">
    <property type="entry name" value="DNAJ HOMOLOG SUBFAMILY C MEMBER 21"/>
    <property type="match status" value="1"/>
</dbReference>
<feature type="compositionally biased region" description="Polar residues" evidence="4">
    <location>
        <begin position="1"/>
        <end position="12"/>
    </location>
</feature>
<protein>
    <submittedName>
        <fullName evidence="7">Dnajc21 protein</fullName>
    </submittedName>
</protein>
<evidence type="ECO:0000313" key="8">
    <source>
        <dbReference type="Proteomes" id="UP000649617"/>
    </source>
</evidence>
<dbReference type="GO" id="GO:0005737">
    <property type="term" value="C:cytoplasm"/>
    <property type="evidence" value="ECO:0007669"/>
    <property type="project" value="TreeGrafter"/>
</dbReference>
<evidence type="ECO:0000259" key="5">
    <source>
        <dbReference type="Pfam" id="PF12171"/>
    </source>
</evidence>
<evidence type="ECO:0000256" key="3">
    <source>
        <dbReference type="ARBA" id="ARBA00022833"/>
    </source>
</evidence>
<evidence type="ECO:0000256" key="4">
    <source>
        <dbReference type="SAM" id="MobiDB-lite"/>
    </source>
</evidence>
<keyword evidence="3" id="KW-0862">Zinc</keyword>
<comment type="caution">
    <text evidence="7">The sequence shown here is derived from an EMBL/GenBank/DDBJ whole genome shotgun (WGS) entry which is preliminary data.</text>
</comment>
<keyword evidence="8" id="KW-1185">Reference proteome</keyword>
<feature type="compositionally biased region" description="Basic and acidic residues" evidence="4">
    <location>
        <begin position="226"/>
        <end position="265"/>
    </location>
</feature>
<evidence type="ECO:0000313" key="7">
    <source>
        <dbReference type="EMBL" id="CAE7478308.1"/>
    </source>
</evidence>
<dbReference type="Pfam" id="PF21884">
    <property type="entry name" value="ZUO1-like_ZHD"/>
    <property type="match status" value="1"/>
</dbReference>
<feature type="compositionally biased region" description="Low complexity" evidence="4">
    <location>
        <begin position="266"/>
        <end position="275"/>
    </location>
</feature>
<keyword evidence="2" id="KW-0863">Zinc-finger</keyword>
<dbReference type="Pfam" id="PF12171">
    <property type="entry name" value="zf-C2H2_jaz"/>
    <property type="match status" value="1"/>
</dbReference>
<dbReference type="PANTHER" id="PTHR44029:SF1">
    <property type="entry name" value="DNAJ HOMOLOG SUBFAMILY C MEMBER 21"/>
    <property type="match status" value="1"/>
</dbReference>
<dbReference type="InterPro" id="IPR054076">
    <property type="entry name" value="ZUO1-like_ZHD"/>
</dbReference>
<dbReference type="GO" id="GO:0008270">
    <property type="term" value="F:zinc ion binding"/>
    <property type="evidence" value="ECO:0007669"/>
    <property type="project" value="UniProtKB-KW"/>
</dbReference>
<sequence>MYTLKTTPNHNTTRYRRLAASERPPELSVRQRGGKGESVSDAKRKRWMQIQAAYDTLMNPRRRGLYDRNNPSTAETTSSQGQSDESPSGSLQEQLPATLDMEDELCWEHVQVAFDNILQEEPLGEAPMQSVCFGRPCSPWDDVREFYNFWSSWSTRRPFPEASAFPAEELASAPNRAARRCMEQENEKRRKVQRAKFNAEVREAVAFLKDLDPRVQARAQACAEEARSREALREAEEDRRHAERQERRRAAREHELQRWAEEEGAKPQATKAASAPPTPSYPMPSSPWICVVCDLKGFQSRQAYDDHLATKRHKRNARSSPESVLQTMDSTGISPYMLPSADRPSLEHLPGLQLPAPLSVCNATHSSPDAEAEAQPDTTGCIFALGKEHWSSVFENLTSRDAVASFGAILSARLVMQQRWSRAGTAVADPATSLAHFVLFAQAVAAEFSCSQLAVAAGASMQVLWSSGADPGQVPEAEPEAQMFCSLPLESPPSSLTVEHGLIAVNSMTSEIRLIEATPASFRRLPTLRRPRRSPAELLALCPQADSGLLAVAEADGLVRLEDVTEAEASCPELARDSLPGSCTGLFWLRQTPALCSCWGGGAALYDPTRPLTVLSSVQNSGLLRGLRWSNSALLASAEGGNIRLWDFRSAEARPLWSSENVTLTALDLDPDGYHLTMTLLTAEGLAIQGVDLRRPKTLYKPLLFQDLWQHCSPPGVSNIQDFWASSLSVGVLGEACAVFSDARNGLDYVACFAGGPSTSPLLMRASSLNITALQCASGQCASLVGICEPSRGWAELRWVSRTSSDPERTLRKVKPKKFFRQRDAGENDFRDRGVGRRGRR</sequence>
<feature type="domain" description="Zinc finger double-stranded RNA binding" evidence="5">
    <location>
        <begin position="288"/>
        <end position="314"/>
    </location>
</feature>
<dbReference type="EMBL" id="CAJNIZ010024592">
    <property type="protein sequence ID" value="CAE7478308.1"/>
    <property type="molecule type" value="Genomic_DNA"/>
</dbReference>
<organism evidence="7 8">
    <name type="scientific">Symbiodinium pilosum</name>
    <name type="common">Dinoflagellate</name>
    <dbReference type="NCBI Taxonomy" id="2952"/>
    <lineage>
        <taxon>Eukaryota</taxon>
        <taxon>Sar</taxon>
        <taxon>Alveolata</taxon>
        <taxon>Dinophyceae</taxon>
        <taxon>Suessiales</taxon>
        <taxon>Symbiodiniaceae</taxon>
        <taxon>Symbiodinium</taxon>
    </lineage>
</organism>
<dbReference type="InterPro" id="IPR036236">
    <property type="entry name" value="Znf_C2H2_sf"/>
</dbReference>
<dbReference type="InterPro" id="IPR051964">
    <property type="entry name" value="Chaperone_stress_response"/>
</dbReference>
<dbReference type="SUPFAM" id="SSF101908">
    <property type="entry name" value="Putative isomerase YbhE"/>
    <property type="match status" value="1"/>
</dbReference>
<dbReference type="AlphaFoldDB" id="A0A812SEX3"/>
<dbReference type="InterPro" id="IPR022755">
    <property type="entry name" value="Znf_C2H2_jaz"/>
</dbReference>
<evidence type="ECO:0000256" key="1">
    <source>
        <dbReference type="ARBA" id="ARBA00022723"/>
    </source>
</evidence>
<reference evidence="7" key="1">
    <citation type="submission" date="2021-02" db="EMBL/GenBank/DDBJ databases">
        <authorList>
            <person name="Dougan E. K."/>
            <person name="Rhodes N."/>
            <person name="Thang M."/>
            <person name="Chan C."/>
        </authorList>
    </citation>
    <scope>NUCLEOTIDE SEQUENCE</scope>
</reference>
<dbReference type="Gene3D" id="2.130.10.10">
    <property type="entry name" value="YVTN repeat-like/Quinoprotein amine dehydrogenase"/>
    <property type="match status" value="1"/>
</dbReference>
<feature type="region of interest" description="Disordered" evidence="4">
    <location>
        <begin position="226"/>
        <end position="282"/>
    </location>
</feature>
<feature type="compositionally biased region" description="Basic and acidic residues" evidence="4">
    <location>
        <begin position="821"/>
        <end position="835"/>
    </location>
</feature>
<dbReference type="SUPFAM" id="SSF57667">
    <property type="entry name" value="beta-beta-alpha zinc fingers"/>
    <property type="match status" value="1"/>
</dbReference>
<gene>
    <name evidence="7" type="primary">dnajc21</name>
    <name evidence="7" type="ORF">SPIL2461_LOCUS12188</name>
</gene>
<feature type="compositionally biased region" description="Polar residues" evidence="4">
    <location>
        <begin position="69"/>
        <end position="92"/>
    </location>
</feature>
<feature type="region of interest" description="Disordered" evidence="4">
    <location>
        <begin position="1"/>
        <end position="45"/>
    </location>
</feature>
<feature type="domain" description="Zuotin-like zuotin homology" evidence="6">
    <location>
        <begin position="133"/>
        <end position="216"/>
    </location>
</feature>
<accession>A0A812SEX3</accession>
<feature type="region of interest" description="Disordered" evidence="4">
    <location>
        <begin position="59"/>
        <end position="92"/>
    </location>
</feature>
<dbReference type="Proteomes" id="UP000649617">
    <property type="component" value="Unassembled WGS sequence"/>
</dbReference>
<keyword evidence="1" id="KW-0479">Metal-binding</keyword>
<evidence type="ECO:0000259" key="6">
    <source>
        <dbReference type="Pfam" id="PF21884"/>
    </source>
</evidence>
<dbReference type="InterPro" id="IPR015943">
    <property type="entry name" value="WD40/YVTN_repeat-like_dom_sf"/>
</dbReference>
<dbReference type="OrthoDB" id="423173at2759"/>
<evidence type="ECO:0000256" key="2">
    <source>
        <dbReference type="ARBA" id="ARBA00022771"/>
    </source>
</evidence>
<feature type="region of interest" description="Disordered" evidence="4">
    <location>
        <begin position="806"/>
        <end position="841"/>
    </location>
</feature>
<proteinExistence type="predicted"/>
<name>A0A812SEX3_SYMPI</name>